<feature type="domain" description="Factor of DNA methylation 1-5/IDN2" evidence="2">
    <location>
        <begin position="183"/>
        <end position="314"/>
    </location>
</feature>
<evidence type="ECO:0000259" key="2">
    <source>
        <dbReference type="Pfam" id="PF03469"/>
    </source>
</evidence>
<reference evidence="3" key="2">
    <citation type="submission" date="2021-01" db="UniProtKB">
        <authorList>
            <consortium name="EnsemblPlants"/>
        </authorList>
    </citation>
    <scope>IDENTIFICATION</scope>
</reference>
<dbReference type="InParanoid" id="A0A7N2KPD9"/>
<reference evidence="3 4" key="1">
    <citation type="journal article" date="2016" name="G3 (Bethesda)">
        <title>First Draft Assembly and Annotation of the Genome of a California Endemic Oak Quercus lobata Nee (Fagaceae).</title>
        <authorList>
            <person name="Sork V.L."/>
            <person name="Fitz-Gibbon S.T."/>
            <person name="Puiu D."/>
            <person name="Crepeau M."/>
            <person name="Gugger P.F."/>
            <person name="Sherman R."/>
            <person name="Stevens K."/>
            <person name="Langley C.H."/>
            <person name="Pellegrini M."/>
            <person name="Salzberg S.L."/>
        </authorList>
    </citation>
    <scope>NUCLEOTIDE SEQUENCE [LARGE SCALE GENOMIC DNA]</scope>
    <source>
        <strain evidence="3 4">cv. SW786</strain>
    </source>
</reference>
<protein>
    <recommendedName>
        <fullName evidence="2">Factor of DNA methylation 1-5/IDN2 domain-containing protein</fullName>
    </recommendedName>
</protein>
<dbReference type="PANTHER" id="PTHR21596:SF65">
    <property type="entry name" value="PROTEIN INVOLVED IN DE NOVO 2-RELATED"/>
    <property type="match status" value="1"/>
</dbReference>
<dbReference type="InterPro" id="IPR005379">
    <property type="entry name" value="FDM1-5/IDN2_XH"/>
</dbReference>
<name>A0A7N2KPD9_QUELO</name>
<dbReference type="InterPro" id="IPR045177">
    <property type="entry name" value="FDM1-5/IDN2"/>
</dbReference>
<organism evidence="3 4">
    <name type="scientific">Quercus lobata</name>
    <name type="common">Valley oak</name>
    <dbReference type="NCBI Taxonomy" id="97700"/>
    <lineage>
        <taxon>Eukaryota</taxon>
        <taxon>Viridiplantae</taxon>
        <taxon>Streptophyta</taxon>
        <taxon>Embryophyta</taxon>
        <taxon>Tracheophyta</taxon>
        <taxon>Spermatophyta</taxon>
        <taxon>Magnoliopsida</taxon>
        <taxon>eudicotyledons</taxon>
        <taxon>Gunneridae</taxon>
        <taxon>Pentapetalae</taxon>
        <taxon>rosids</taxon>
        <taxon>fabids</taxon>
        <taxon>Fagales</taxon>
        <taxon>Fagaceae</taxon>
        <taxon>Quercus</taxon>
    </lineage>
</organism>
<dbReference type="GeneID" id="115986794"/>
<accession>A0A7N2KPD9</accession>
<dbReference type="RefSeq" id="XP_030965968.1">
    <property type="nucleotide sequence ID" value="XM_031110108.1"/>
</dbReference>
<dbReference type="FunCoup" id="A0A7N2KPD9">
    <property type="interactions" value="45"/>
</dbReference>
<proteinExistence type="predicted"/>
<dbReference type="Pfam" id="PF03469">
    <property type="entry name" value="XH"/>
    <property type="match status" value="1"/>
</dbReference>
<dbReference type="EnsemblPlants" id="QL01p031684:mrna">
    <property type="protein sequence ID" value="QL01p031684:mrna"/>
    <property type="gene ID" value="QL01p031684"/>
</dbReference>
<evidence type="ECO:0000313" key="4">
    <source>
        <dbReference type="Proteomes" id="UP000594261"/>
    </source>
</evidence>
<keyword evidence="4" id="KW-1185">Reference proteome</keyword>
<evidence type="ECO:0000313" key="3">
    <source>
        <dbReference type="EnsemblPlants" id="QL01p031684:mrna"/>
    </source>
</evidence>
<dbReference type="PANTHER" id="PTHR21596">
    <property type="entry name" value="RIBONUCLEASE P SUBUNIT P38"/>
    <property type="match status" value="1"/>
</dbReference>
<keyword evidence="1" id="KW-0175">Coiled coil</keyword>
<dbReference type="GO" id="GO:0080188">
    <property type="term" value="P:gene silencing by siRNA-directed DNA methylation"/>
    <property type="evidence" value="ECO:0007669"/>
    <property type="project" value="InterPro"/>
</dbReference>
<gene>
    <name evidence="3" type="primary">LOC115986794</name>
</gene>
<dbReference type="Gramene" id="QL01p031684:mrna">
    <property type="protein sequence ID" value="QL01p031684:mrna"/>
    <property type="gene ID" value="QL01p031684"/>
</dbReference>
<dbReference type="AlphaFoldDB" id="A0A7N2KPD9"/>
<feature type="coiled-coil region" evidence="1">
    <location>
        <begin position="9"/>
        <end position="145"/>
    </location>
</feature>
<dbReference type="KEGG" id="qlo:115986794"/>
<sequence>MEKSVSALLEDQVREETNLHARIIELEKNLDNAKQRLGMGEDQMERFLKTTLRFAEDKGKEKVKFQSRVSKLKKKLEALRQVSGSAEEVDMEIKEKMQATEVAMAEMESLNQNLIAKERKSNDELQEVCKKLMDKEDDLEQMEAIIHSLIVKERASNDELQVVRAELINGLEKFGSSDFIGIKRMGDLELEPFYRAAKRKYYDPEAEEKAAELCSIWEDCLKDSSWHPFKIVMDKEGNYVNIINEDDEKLKGLKDEYGDELYEAVTTALTEKNEYNQSGGYVISELWNYEEGRKASLKEVVSYILKHWKKPKQKRN</sequence>
<dbReference type="Proteomes" id="UP000594261">
    <property type="component" value="Chromosome 1"/>
</dbReference>
<dbReference type="OrthoDB" id="1892195at2759"/>
<dbReference type="EMBL" id="LRBV02000001">
    <property type="status" value="NOT_ANNOTATED_CDS"/>
    <property type="molecule type" value="Genomic_DNA"/>
</dbReference>
<evidence type="ECO:0000256" key="1">
    <source>
        <dbReference type="SAM" id="Coils"/>
    </source>
</evidence>